<feature type="compositionally biased region" description="Low complexity" evidence="2">
    <location>
        <begin position="15"/>
        <end position="65"/>
    </location>
</feature>
<feature type="region of interest" description="Disordered" evidence="2">
    <location>
        <begin position="1"/>
        <end position="65"/>
    </location>
</feature>
<dbReference type="Proteomes" id="UP000198797">
    <property type="component" value="Unassembled WGS sequence"/>
</dbReference>
<name>A0A1C4ZN55_9ACTN</name>
<proteinExistence type="inferred from homology"/>
<organism evidence="4 5">
    <name type="scientific">Micromonospora matsumotoense</name>
    <dbReference type="NCBI Taxonomy" id="121616"/>
    <lineage>
        <taxon>Bacteria</taxon>
        <taxon>Bacillati</taxon>
        <taxon>Actinomycetota</taxon>
        <taxon>Actinomycetes</taxon>
        <taxon>Micromonosporales</taxon>
        <taxon>Micromonosporaceae</taxon>
        <taxon>Micromonospora</taxon>
    </lineage>
</organism>
<dbReference type="CDD" id="cd03674">
    <property type="entry name" value="NUDIX_Hydrolase"/>
    <property type="match status" value="1"/>
</dbReference>
<sequence>MPDASPAAPAPSPADPTGTTAPGGTTQPASGTTEPGGTAESTGTTGAGTATLPGGTIGTTPGVPGDGNVALHADAVAVLAGWTPTGPAAAEARDRTLALLADGPVALTRHHLPGHLTASALILDATGARVLLCLHGKLHRWVQLGGHCEPGDETLAGAALREATEESGIAGLVIDPVPIDVDIHPVACQGGSLHHDVRFAVFAPQDAVEQVSDESEALGWFPTDRLPEPLAGGTAQLVAPALAAHARRPR</sequence>
<evidence type="ECO:0000256" key="2">
    <source>
        <dbReference type="SAM" id="MobiDB-lite"/>
    </source>
</evidence>
<keyword evidence="5" id="KW-1185">Reference proteome</keyword>
<dbReference type="Pfam" id="PF00293">
    <property type="entry name" value="NUDIX"/>
    <property type="match status" value="1"/>
</dbReference>
<evidence type="ECO:0000313" key="5">
    <source>
        <dbReference type="Proteomes" id="UP000198797"/>
    </source>
</evidence>
<accession>A0A1C4ZN55</accession>
<evidence type="ECO:0000313" key="4">
    <source>
        <dbReference type="EMBL" id="SCF34355.1"/>
    </source>
</evidence>
<dbReference type="STRING" id="121616.GA0070216_110129"/>
<evidence type="ECO:0000259" key="3">
    <source>
        <dbReference type="PROSITE" id="PS51462"/>
    </source>
</evidence>
<reference evidence="5" key="1">
    <citation type="submission" date="2016-06" db="EMBL/GenBank/DDBJ databases">
        <authorList>
            <person name="Varghese N."/>
            <person name="Submissions Spin"/>
        </authorList>
    </citation>
    <scope>NUCLEOTIDE SEQUENCE [LARGE SCALE GENOMIC DNA]</scope>
    <source>
        <strain evidence="5">DSM 44100</strain>
    </source>
</reference>
<dbReference type="PANTHER" id="PTHR43736:SF1">
    <property type="entry name" value="DIHYDRONEOPTERIN TRIPHOSPHATE DIPHOSPHATASE"/>
    <property type="match status" value="1"/>
</dbReference>
<dbReference type="AlphaFoldDB" id="A0A1C4ZN55"/>
<protein>
    <submittedName>
        <fullName evidence="4">8-oxo-dGTP pyrophosphatase MutT, NUDIX family</fullName>
    </submittedName>
</protein>
<dbReference type="InterPro" id="IPR015797">
    <property type="entry name" value="NUDIX_hydrolase-like_dom_sf"/>
</dbReference>
<dbReference type="SUPFAM" id="SSF55811">
    <property type="entry name" value="Nudix"/>
    <property type="match status" value="1"/>
</dbReference>
<dbReference type="Gene3D" id="3.90.79.10">
    <property type="entry name" value="Nucleoside Triphosphate Pyrophosphohydrolase"/>
    <property type="match status" value="1"/>
</dbReference>
<dbReference type="PANTHER" id="PTHR43736">
    <property type="entry name" value="ADP-RIBOSE PYROPHOSPHATASE"/>
    <property type="match status" value="1"/>
</dbReference>
<dbReference type="InterPro" id="IPR000086">
    <property type="entry name" value="NUDIX_hydrolase_dom"/>
</dbReference>
<dbReference type="EMBL" id="FMCU01000010">
    <property type="protein sequence ID" value="SCF34355.1"/>
    <property type="molecule type" value="Genomic_DNA"/>
</dbReference>
<gene>
    <name evidence="4" type="ORF">GA0070216_110129</name>
</gene>
<dbReference type="PROSITE" id="PS51462">
    <property type="entry name" value="NUDIX"/>
    <property type="match status" value="1"/>
</dbReference>
<evidence type="ECO:0000256" key="1">
    <source>
        <dbReference type="ARBA" id="ARBA00005582"/>
    </source>
</evidence>
<comment type="similarity">
    <text evidence="1">Belongs to the Nudix hydrolase family.</text>
</comment>
<feature type="domain" description="Nudix hydrolase" evidence="3">
    <location>
        <begin position="113"/>
        <end position="243"/>
    </location>
</feature>